<dbReference type="Proteomes" id="UP000037510">
    <property type="component" value="Unassembled WGS sequence"/>
</dbReference>
<evidence type="ECO:0000313" key="6">
    <source>
        <dbReference type="Proteomes" id="UP000037510"/>
    </source>
</evidence>
<evidence type="ECO:0000256" key="2">
    <source>
        <dbReference type="ARBA" id="ARBA00022777"/>
    </source>
</evidence>
<keyword evidence="2" id="KW-0418">Kinase</keyword>
<keyword evidence="6" id="KW-1185">Reference proteome</keyword>
<reference evidence="5 6" key="1">
    <citation type="journal article" date="2015" name="Genome Biol. Evol.">
        <title>The genome of winter moth (Operophtera brumata) provides a genomic perspective on sexual dimorphism and phenology.</title>
        <authorList>
            <person name="Derks M.F."/>
            <person name="Smit S."/>
            <person name="Salis L."/>
            <person name="Schijlen E."/>
            <person name="Bossers A."/>
            <person name="Mateman C."/>
            <person name="Pijl A.S."/>
            <person name="de Ridder D."/>
            <person name="Groenen M.A."/>
            <person name="Visser M.E."/>
            <person name="Megens H.J."/>
        </authorList>
    </citation>
    <scope>NUCLEOTIDE SEQUENCE [LARGE SCALE GENOMIC DNA]</scope>
    <source>
        <strain evidence="5">WM2013NL</strain>
        <tissue evidence="5">Head and thorax</tissue>
    </source>
</reference>
<accession>A0A0L7KSD5</accession>
<dbReference type="GO" id="GO:0031931">
    <property type="term" value="C:TORC1 complex"/>
    <property type="evidence" value="ECO:0007669"/>
    <property type="project" value="TreeGrafter"/>
</dbReference>
<keyword evidence="1" id="KW-0808">Transferase</keyword>
<evidence type="ECO:0000256" key="1">
    <source>
        <dbReference type="ARBA" id="ARBA00022679"/>
    </source>
</evidence>
<dbReference type="InterPro" id="IPR050517">
    <property type="entry name" value="DDR_Repair_Kinase"/>
</dbReference>
<dbReference type="PANTHER" id="PTHR11139">
    <property type="entry name" value="ATAXIA TELANGIECTASIA MUTATED ATM -RELATED"/>
    <property type="match status" value="1"/>
</dbReference>
<dbReference type="EMBL" id="JTDY01006414">
    <property type="protein sequence ID" value="KOB66030.1"/>
    <property type="molecule type" value="Genomic_DNA"/>
</dbReference>
<dbReference type="InterPro" id="IPR000403">
    <property type="entry name" value="PI3/4_kinase_cat_dom"/>
</dbReference>
<dbReference type="GO" id="GO:0031932">
    <property type="term" value="C:TORC2 complex"/>
    <property type="evidence" value="ECO:0007669"/>
    <property type="project" value="TreeGrafter"/>
</dbReference>
<dbReference type="PANTHER" id="PTHR11139:SF9">
    <property type="entry name" value="SERINE_THREONINE-PROTEIN KINASE MTOR"/>
    <property type="match status" value="1"/>
</dbReference>
<dbReference type="InterPro" id="IPR011009">
    <property type="entry name" value="Kinase-like_dom_sf"/>
</dbReference>
<feature type="region of interest" description="Disordered" evidence="3">
    <location>
        <begin position="155"/>
        <end position="188"/>
    </location>
</feature>
<dbReference type="SUPFAM" id="SSF56112">
    <property type="entry name" value="Protein kinase-like (PK-like)"/>
    <property type="match status" value="1"/>
</dbReference>
<name>A0A0L7KSD5_OPEBR</name>
<evidence type="ECO:0000313" key="5">
    <source>
        <dbReference type="EMBL" id="KOB66030.1"/>
    </source>
</evidence>
<gene>
    <name evidence="5" type="ORF">OBRU01_21832</name>
</gene>
<dbReference type="STRING" id="104452.A0A0L7KSD5"/>
<dbReference type="GO" id="GO:0016242">
    <property type="term" value="P:negative regulation of macroautophagy"/>
    <property type="evidence" value="ECO:0007669"/>
    <property type="project" value="TreeGrafter"/>
</dbReference>
<comment type="caution">
    <text evidence="5">The sequence shown here is derived from an EMBL/GenBank/DDBJ whole genome shotgun (WGS) entry which is preliminary data.</text>
</comment>
<dbReference type="GO" id="GO:0004674">
    <property type="term" value="F:protein serine/threonine kinase activity"/>
    <property type="evidence" value="ECO:0007669"/>
    <property type="project" value="TreeGrafter"/>
</dbReference>
<proteinExistence type="predicted"/>
<feature type="compositionally biased region" description="Polar residues" evidence="3">
    <location>
        <begin position="155"/>
        <end position="166"/>
    </location>
</feature>
<feature type="domain" description="PI3K/PI4K catalytic" evidence="4">
    <location>
        <begin position="1"/>
        <end position="188"/>
    </location>
</feature>
<dbReference type="Gene3D" id="3.30.1010.10">
    <property type="entry name" value="Phosphatidylinositol 3-kinase Catalytic Subunit, Chain A, domain 4"/>
    <property type="match status" value="1"/>
</dbReference>
<organism evidence="5 6">
    <name type="scientific">Operophtera brumata</name>
    <name type="common">Winter moth</name>
    <name type="synonym">Phalaena brumata</name>
    <dbReference type="NCBI Taxonomy" id="104452"/>
    <lineage>
        <taxon>Eukaryota</taxon>
        <taxon>Metazoa</taxon>
        <taxon>Ecdysozoa</taxon>
        <taxon>Arthropoda</taxon>
        <taxon>Hexapoda</taxon>
        <taxon>Insecta</taxon>
        <taxon>Pterygota</taxon>
        <taxon>Neoptera</taxon>
        <taxon>Endopterygota</taxon>
        <taxon>Lepidoptera</taxon>
        <taxon>Glossata</taxon>
        <taxon>Ditrysia</taxon>
        <taxon>Geometroidea</taxon>
        <taxon>Geometridae</taxon>
        <taxon>Larentiinae</taxon>
        <taxon>Operophtera</taxon>
    </lineage>
</organism>
<dbReference type="SMART" id="SM00146">
    <property type="entry name" value="PI3Kc"/>
    <property type="match status" value="1"/>
</dbReference>
<dbReference type="AlphaFoldDB" id="A0A0L7KSD5"/>
<dbReference type="Gene3D" id="1.10.1070.11">
    <property type="entry name" value="Phosphatidylinositol 3-/4-kinase, catalytic domain"/>
    <property type="match status" value="1"/>
</dbReference>
<evidence type="ECO:0000256" key="3">
    <source>
        <dbReference type="SAM" id="MobiDB-lite"/>
    </source>
</evidence>
<dbReference type="InterPro" id="IPR018936">
    <property type="entry name" value="PI3/4_kinase_CS"/>
</dbReference>
<evidence type="ECO:0000259" key="4">
    <source>
        <dbReference type="PROSITE" id="PS50290"/>
    </source>
</evidence>
<dbReference type="Pfam" id="PF00454">
    <property type="entry name" value="PI3_PI4_kinase"/>
    <property type="match status" value="1"/>
</dbReference>
<dbReference type="GO" id="GO:0038202">
    <property type="term" value="P:TORC1 signaling"/>
    <property type="evidence" value="ECO:0007669"/>
    <property type="project" value="TreeGrafter"/>
</dbReference>
<dbReference type="GO" id="GO:0005634">
    <property type="term" value="C:nucleus"/>
    <property type="evidence" value="ECO:0007669"/>
    <property type="project" value="TreeGrafter"/>
</dbReference>
<dbReference type="PROSITE" id="PS00915">
    <property type="entry name" value="PI3_4_KINASE_1"/>
    <property type="match status" value="1"/>
</dbReference>
<dbReference type="PROSITE" id="PS50290">
    <property type="entry name" value="PI3_4_KINASE_3"/>
    <property type="match status" value="1"/>
</dbReference>
<feature type="non-terminal residue" evidence="5">
    <location>
        <position position="188"/>
    </location>
</feature>
<sequence length="188" mass="21914">MFLLKGHEDLRQDERVMQLFGLADPNTYRHDLAIQRYAVIPLSPNSGLIGWVPQCDTLYNLISDYREKKSNKMSLNTEQQIMLRNASDYQKLMLKHKVTGIEGTYRFTCESVMHVLHKHRDSVMAVLEAFVYDPLLNWRLVDNEHRSITESTFSSDINSSYTMPSRSRNHLHYESVEIPPEANLNKRA</sequence>
<dbReference type="GO" id="GO:0005737">
    <property type="term" value="C:cytoplasm"/>
    <property type="evidence" value="ECO:0007669"/>
    <property type="project" value="TreeGrafter"/>
</dbReference>
<protein>
    <recommendedName>
        <fullName evidence="4">PI3K/PI4K catalytic domain-containing protein</fullName>
    </recommendedName>
</protein>
<dbReference type="InterPro" id="IPR036940">
    <property type="entry name" value="PI3/4_kinase_cat_sf"/>
</dbReference>